<organism evidence="3 4">
    <name type="scientific">Saponaria officinalis</name>
    <name type="common">Common soapwort</name>
    <name type="synonym">Lychnis saponaria</name>
    <dbReference type="NCBI Taxonomy" id="3572"/>
    <lineage>
        <taxon>Eukaryota</taxon>
        <taxon>Viridiplantae</taxon>
        <taxon>Streptophyta</taxon>
        <taxon>Embryophyta</taxon>
        <taxon>Tracheophyta</taxon>
        <taxon>Spermatophyta</taxon>
        <taxon>Magnoliopsida</taxon>
        <taxon>eudicotyledons</taxon>
        <taxon>Gunneridae</taxon>
        <taxon>Pentapetalae</taxon>
        <taxon>Caryophyllales</taxon>
        <taxon>Caryophyllaceae</taxon>
        <taxon>Caryophylleae</taxon>
        <taxon>Saponaria</taxon>
    </lineage>
</organism>
<sequence>MSKGDHNNNNNNRGMKVVHIKTQYVTTDATSFKSVVQNLTGKDSTIPESPRRKSSSSSSSSIMALKVKNNRDQNNNYNNINSKNVLDKVGGGSFKYLSKELSFGRLLKEFPSVDELHKLLNF</sequence>
<evidence type="ECO:0000313" key="3">
    <source>
        <dbReference type="EMBL" id="KAK9677403.1"/>
    </source>
</evidence>
<dbReference type="PANTHER" id="PTHR34777">
    <property type="entry name" value="VQ MOTIF-CONTAINING PROTEIN 10"/>
    <property type="match status" value="1"/>
</dbReference>
<dbReference type="EMBL" id="JBDFQZ010000011">
    <property type="protein sequence ID" value="KAK9677403.1"/>
    <property type="molecule type" value="Genomic_DNA"/>
</dbReference>
<accession>A0AAW1HMF6</accession>
<evidence type="ECO:0000256" key="1">
    <source>
        <dbReference type="SAM" id="MobiDB-lite"/>
    </source>
</evidence>
<keyword evidence="4" id="KW-1185">Reference proteome</keyword>
<evidence type="ECO:0000259" key="2">
    <source>
        <dbReference type="Pfam" id="PF05678"/>
    </source>
</evidence>
<feature type="region of interest" description="Disordered" evidence="1">
    <location>
        <begin position="41"/>
        <end position="79"/>
    </location>
</feature>
<dbReference type="InterPro" id="IPR039608">
    <property type="entry name" value="VQ_1/10"/>
</dbReference>
<dbReference type="InterPro" id="IPR008889">
    <property type="entry name" value="VQ"/>
</dbReference>
<gene>
    <name evidence="3" type="ORF">RND81_11G141000</name>
</gene>
<dbReference type="Proteomes" id="UP001443914">
    <property type="component" value="Unassembled WGS sequence"/>
</dbReference>
<dbReference type="AlphaFoldDB" id="A0AAW1HMF6"/>
<feature type="domain" description="VQ" evidence="2">
    <location>
        <begin position="22"/>
        <end position="45"/>
    </location>
</feature>
<reference evidence="3" key="1">
    <citation type="submission" date="2024-03" db="EMBL/GenBank/DDBJ databases">
        <title>WGS assembly of Saponaria officinalis var. Norfolk2.</title>
        <authorList>
            <person name="Jenkins J."/>
            <person name="Shu S."/>
            <person name="Grimwood J."/>
            <person name="Barry K."/>
            <person name="Goodstein D."/>
            <person name="Schmutz J."/>
            <person name="Leebens-Mack J."/>
            <person name="Osbourn A."/>
        </authorList>
    </citation>
    <scope>NUCLEOTIDE SEQUENCE [LARGE SCALE GENOMIC DNA]</scope>
    <source>
        <strain evidence="3">JIC</strain>
    </source>
</reference>
<dbReference type="PANTHER" id="PTHR34777:SF1">
    <property type="entry name" value="VQ MOTIF-CONTAINING PROTEIN 10"/>
    <property type="match status" value="1"/>
</dbReference>
<name>A0AAW1HMF6_SAPOF</name>
<dbReference type="Pfam" id="PF05678">
    <property type="entry name" value="VQ"/>
    <property type="match status" value="1"/>
</dbReference>
<comment type="caution">
    <text evidence="3">The sequence shown here is derived from an EMBL/GenBank/DDBJ whole genome shotgun (WGS) entry which is preliminary data.</text>
</comment>
<proteinExistence type="predicted"/>
<evidence type="ECO:0000313" key="4">
    <source>
        <dbReference type="Proteomes" id="UP001443914"/>
    </source>
</evidence>
<protein>
    <recommendedName>
        <fullName evidence="2">VQ domain-containing protein</fullName>
    </recommendedName>
</protein>